<dbReference type="PANTHER" id="PTHR11811">
    <property type="entry name" value="6-PHOSPHOGLUCONATE DEHYDROGENASE"/>
    <property type="match status" value="1"/>
</dbReference>
<gene>
    <name evidence="6" type="primary">gnd</name>
    <name evidence="6" type="ORF">ENO59_03655</name>
</gene>
<evidence type="ECO:0000256" key="1">
    <source>
        <dbReference type="ARBA" id="ARBA00004959"/>
    </source>
</evidence>
<evidence type="ECO:0000256" key="3">
    <source>
        <dbReference type="ARBA" id="ARBA00023002"/>
    </source>
</evidence>
<dbReference type="GO" id="GO:0016054">
    <property type="term" value="P:organic acid catabolic process"/>
    <property type="evidence" value="ECO:0007669"/>
    <property type="project" value="UniProtKB-ARBA"/>
</dbReference>
<protein>
    <submittedName>
        <fullName evidence="6">Decarboxylating 6-phosphogluconate dehydrogenase</fullName>
    </submittedName>
</protein>
<dbReference type="GO" id="GO:0004616">
    <property type="term" value="F:phosphogluconate dehydrogenase (decarboxylating) activity"/>
    <property type="evidence" value="ECO:0007669"/>
    <property type="project" value="InterPro"/>
</dbReference>
<dbReference type="Gene3D" id="3.40.50.720">
    <property type="entry name" value="NAD(P)-binding Rossmann-like Domain"/>
    <property type="match status" value="1"/>
</dbReference>
<dbReference type="Gene3D" id="1.10.1040.10">
    <property type="entry name" value="N-(1-d-carboxylethyl)-l-norvaline Dehydrogenase, domain 2"/>
    <property type="match status" value="1"/>
</dbReference>
<dbReference type="InterPro" id="IPR002204">
    <property type="entry name" value="3-OH-isobutyrate_DH-rel_CS"/>
</dbReference>
<dbReference type="GO" id="GO:0006098">
    <property type="term" value="P:pentose-phosphate shunt"/>
    <property type="evidence" value="ECO:0007669"/>
    <property type="project" value="InterPro"/>
</dbReference>
<dbReference type="InterPro" id="IPR013328">
    <property type="entry name" value="6PGD_dom2"/>
</dbReference>
<dbReference type="PROSITE" id="PS00895">
    <property type="entry name" value="3_HYDROXYISOBUT_DH"/>
    <property type="match status" value="1"/>
</dbReference>
<dbReference type="SMART" id="SM01350">
    <property type="entry name" value="6PGD"/>
    <property type="match status" value="1"/>
</dbReference>
<feature type="domain" description="6-phosphogluconate dehydrogenase C-terminal" evidence="5">
    <location>
        <begin position="165"/>
        <end position="299"/>
    </location>
</feature>
<dbReference type="GO" id="GO:0019521">
    <property type="term" value="P:D-gluconate metabolic process"/>
    <property type="evidence" value="ECO:0007669"/>
    <property type="project" value="UniProtKB-KW"/>
</dbReference>
<comment type="pathway">
    <text evidence="1">Carbohydrate degradation; pentose phosphate pathway.</text>
</comment>
<keyword evidence="3" id="KW-0560">Oxidoreductase</keyword>
<dbReference type="InterPro" id="IPR004849">
    <property type="entry name" value="6DGDH_YqeC"/>
</dbReference>
<dbReference type="InterPro" id="IPR006183">
    <property type="entry name" value="Pgluconate_DH"/>
</dbReference>
<evidence type="ECO:0000313" key="6">
    <source>
        <dbReference type="EMBL" id="HER95599.1"/>
    </source>
</evidence>
<keyword evidence="4" id="KW-0311">Gluconate utilization</keyword>
<organism evidence="6">
    <name type="scientific">Rhodothermus marinus</name>
    <name type="common">Rhodothermus obamensis</name>
    <dbReference type="NCBI Taxonomy" id="29549"/>
    <lineage>
        <taxon>Bacteria</taxon>
        <taxon>Pseudomonadati</taxon>
        <taxon>Rhodothermota</taxon>
        <taxon>Rhodothermia</taxon>
        <taxon>Rhodothermales</taxon>
        <taxon>Rhodothermaceae</taxon>
        <taxon>Rhodothermus</taxon>
    </lineage>
</organism>
<evidence type="ECO:0000256" key="4">
    <source>
        <dbReference type="ARBA" id="ARBA00023064"/>
    </source>
</evidence>
<comment type="caution">
    <text evidence="6">The sequence shown here is derived from an EMBL/GenBank/DDBJ whole genome shotgun (WGS) entry which is preliminary data.</text>
</comment>
<comment type="similarity">
    <text evidence="2">Belongs to the 6-phosphogluconate dehydrogenase family.</text>
</comment>
<dbReference type="NCBIfam" id="TIGR00872">
    <property type="entry name" value="gnd_rel"/>
    <property type="match status" value="1"/>
</dbReference>
<dbReference type="NCBIfam" id="NF007161">
    <property type="entry name" value="PRK09599.1"/>
    <property type="match status" value="1"/>
</dbReference>
<dbReference type="SUPFAM" id="SSF48179">
    <property type="entry name" value="6-phosphogluconate dehydrogenase C-terminal domain-like"/>
    <property type="match status" value="1"/>
</dbReference>
<name>A0A7V2AZN8_RHOMR</name>
<sequence length="299" mass="32119">MIGLGRMGAGMSRRLHRAGVRVVGYDPDIEARTRLAQEGIETVDRPEALVATLAPSRILWLMVPAGNTVDQVLETLAPLLAVGDLIVEGGNSYYRDTLRRAEKLQAQGLLFADVGVSGGLWGETHGYGLMVGSSPEAMTRLRPILERLAPAPDRGWVHAGPVGAGHFVKMVHNGIEYALMQAYAEGFGLLKAKAPFQLDLAAIAEAWRYGTIIRSFLLDLIADVLRENATLADVAPVVADSGEGRWTVQEAVDLGVPVDTIAAALFRRFASQDPEHYGDRLLAALRHAFGGHAVQRAGA</sequence>
<dbReference type="InterPro" id="IPR036291">
    <property type="entry name" value="NAD(P)-bd_dom_sf"/>
</dbReference>
<dbReference type="InterPro" id="IPR006114">
    <property type="entry name" value="6PGDH_C"/>
</dbReference>
<dbReference type="InterPro" id="IPR006115">
    <property type="entry name" value="6PGDH_NADP-bd"/>
</dbReference>
<dbReference type="SUPFAM" id="SSF51735">
    <property type="entry name" value="NAD(P)-binding Rossmann-fold domains"/>
    <property type="match status" value="1"/>
</dbReference>
<dbReference type="EMBL" id="DSGB01000004">
    <property type="protein sequence ID" value="HER95599.1"/>
    <property type="molecule type" value="Genomic_DNA"/>
</dbReference>
<dbReference type="GO" id="GO:0050661">
    <property type="term" value="F:NADP binding"/>
    <property type="evidence" value="ECO:0007669"/>
    <property type="project" value="InterPro"/>
</dbReference>
<evidence type="ECO:0000256" key="2">
    <source>
        <dbReference type="ARBA" id="ARBA00008419"/>
    </source>
</evidence>
<dbReference type="Pfam" id="PF03446">
    <property type="entry name" value="NAD_binding_2"/>
    <property type="match status" value="1"/>
</dbReference>
<reference evidence="6" key="1">
    <citation type="journal article" date="2020" name="mSystems">
        <title>Genome- and Community-Level Interaction Insights into Carbon Utilization and Element Cycling Functions of Hydrothermarchaeota in Hydrothermal Sediment.</title>
        <authorList>
            <person name="Zhou Z."/>
            <person name="Liu Y."/>
            <person name="Xu W."/>
            <person name="Pan J."/>
            <person name="Luo Z.H."/>
            <person name="Li M."/>
        </authorList>
    </citation>
    <scope>NUCLEOTIDE SEQUENCE [LARGE SCALE GENOMIC DNA]</scope>
    <source>
        <strain evidence="6">SpSt-143</strain>
    </source>
</reference>
<evidence type="ECO:0000259" key="5">
    <source>
        <dbReference type="SMART" id="SM01350"/>
    </source>
</evidence>
<dbReference type="AlphaFoldDB" id="A0A7V2AZN8"/>
<dbReference type="PRINTS" id="PR00076">
    <property type="entry name" value="6PGDHDRGNASE"/>
</dbReference>
<dbReference type="InterPro" id="IPR008927">
    <property type="entry name" value="6-PGluconate_DH-like_C_sf"/>
</dbReference>
<proteinExistence type="inferred from homology"/>
<dbReference type="Pfam" id="PF00393">
    <property type="entry name" value="6PGD"/>
    <property type="match status" value="1"/>
</dbReference>
<accession>A0A7V2AZN8</accession>